<dbReference type="OrthoDB" id="3769170at2759"/>
<accession>R0KCW4</accession>
<dbReference type="AlphaFoldDB" id="R0KCW4"/>
<name>R0KCW4_EXST2</name>
<sequence>MASRAPRNSFRHRNHLAIPAKAKPSANGKQQTLARSPPRRHRKPPMPGFPMLHIDRPARYYASTLSADDVQALRLGEQNHNLKQWSTKDLLMHHESRKDLIPRIMPKIDKTLALAGIEHDKQHSRQVVTTETSKVRRFLGFPRIKVSAY</sequence>
<proteinExistence type="predicted"/>
<keyword evidence="3" id="KW-1185">Reference proteome</keyword>
<dbReference type="GeneID" id="19399889"/>
<dbReference type="HOGENOM" id="CLU_1750816_0_0_1"/>
<evidence type="ECO:0000313" key="2">
    <source>
        <dbReference type="EMBL" id="EOA90743.1"/>
    </source>
</evidence>
<organism evidence="2 3">
    <name type="scientific">Exserohilum turcicum (strain 28A)</name>
    <name type="common">Northern leaf blight fungus</name>
    <name type="synonym">Setosphaeria turcica</name>
    <dbReference type="NCBI Taxonomy" id="671987"/>
    <lineage>
        <taxon>Eukaryota</taxon>
        <taxon>Fungi</taxon>
        <taxon>Dikarya</taxon>
        <taxon>Ascomycota</taxon>
        <taxon>Pezizomycotina</taxon>
        <taxon>Dothideomycetes</taxon>
        <taxon>Pleosporomycetidae</taxon>
        <taxon>Pleosporales</taxon>
        <taxon>Pleosporineae</taxon>
        <taxon>Pleosporaceae</taxon>
        <taxon>Exserohilum</taxon>
    </lineage>
</organism>
<dbReference type="EMBL" id="KB908482">
    <property type="protein sequence ID" value="EOA90743.1"/>
    <property type="molecule type" value="Genomic_DNA"/>
</dbReference>
<protein>
    <submittedName>
        <fullName evidence="2">Uncharacterized protein</fullName>
    </submittedName>
</protein>
<dbReference type="Proteomes" id="UP000016935">
    <property type="component" value="Unassembled WGS sequence"/>
</dbReference>
<dbReference type="RefSeq" id="XP_008021501.1">
    <property type="nucleotide sequence ID" value="XM_008023310.1"/>
</dbReference>
<dbReference type="eggNOG" id="ENOG502RJ4K">
    <property type="taxonomic scope" value="Eukaryota"/>
</dbReference>
<evidence type="ECO:0000313" key="3">
    <source>
        <dbReference type="Proteomes" id="UP000016935"/>
    </source>
</evidence>
<gene>
    <name evidence="2" type="ORF">SETTUDRAFT_166659</name>
</gene>
<feature type="region of interest" description="Disordered" evidence="1">
    <location>
        <begin position="1"/>
        <end position="52"/>
    </location>
</feature>
<evidence type="ECO:0000256" key="1">
    <source>
        <dbReference type="SAM" id="MobiDB-lite"/>
    </source>
</evidence>
<reference evidence="2 3" key="2">
    <citation type="journal article" date="2013" name="PLoS Genet.">
        <title>Comparative genome structure, secondary metabolite, and effector coding capacity across Cochliobolus pathogens.</title>
        <authorList>
            <person name="Condon B.J."/>
            <person name="Leng Y."/>
            <person name="Wu D."/>
            <person name="Bushley K.E."/>
            <person name="Ohm R.A."/>
            <person name="Otillar R."/>
            <person name="Martin J."/>
            <person name="Schackwitz W."/>
            <person name="Grimwood J."/>
            <person name="MohdZainudin N."/>
            <person name="Xue C."/>
            <person name="Wang R."/>
            <person name="Manning V.A."/>
            <person name="Dhillon B."/>
            <person name="Tu Z.J."/>
            <person name="Steffenson B.J."/>
            <person name="Salamov A."/>
            <person name="Sun H."/>
            <person name="Lowry S."/>
            <person name="LaButti K."/>
            <person name="Han J."/>
            <person name="Copeland A."/>
            <person name="Lindquist E."/>
            <person name="Barry K."/>
            <person name="Schmutz J."/>
            <person name="Baker S.E."/>
            <person name="Ciuffetti L.M."/>
            <person name="Grigoriev I.V."/>
            <person name="Zhong S."/>
            <person name="Turgeon B.G."/>
        </authorList>
    </citation>
    <scope>NUCLEOTIDE SEQUENCE [LARGE SCALE GENOMIC DNA]</scope>
    <source>
        <strain evidence="3">28A</strain>
    </source>
</reference>
<reference evidence="2 3" key="1">
    <citation type="journal article" date="2012" name="PLoS Pathog.">
        <title>Diverse lifestyles and strategies of plant pathogenesis encoded in the genomes of eighteen Dothideomycetes fungi.</title>
        <authorList>
            <person name="Ohm R.A."/>
            <person name="Feau N."/>
            <person name="Henrissat B."/>
            <person name="Schoch C.L."/>
            <person name="Horwitz B.A."/>
            <person name="Barry K.W."/>
            <person name="Condon B.J."/>
            <person name="Copeland A.C."/>
            <person name="Dhillon B."/>
            <person name="Glaser F."/>
            <person name="Hesse C.N."/>
            <person name="Kosti I."/>
            <person name="LaButti K."/>
            <person name="Lindquist E.A."/>
            <person name="Lucas S."/>
            <person name="Salamov A.A."/>
            <person name="Bradshaw R.E."/>
            <person name="Ciuffetti L."/>
            <person name="Hamelin R.C."/>
            <person name="Kema G.H.J."/>
            <person name="Lawrence C."/>
            <person name="Scott J.A."/>
            <person name="Spatafora J.W."/>
            <person name="Turgeon B.G."/>
            <person name="de Wit P.J.G.M."/>
            <person name="Zhong S."/>
            <person name="Goodwin S.B."/>
            <person name="Grigoriev I.V."/>
        </authorList>
    </citation>
    <scope>NUCLEOTIDE SEQUENCE [LARGE SCALE GENOMIC DNA]</scope>
    <source>
        <strain evidence="3">28A</strain>
    </source>
</reference>